<keyword evidence="3" id="KW-0378">Hydrolase</keyword>
<keyword evidence="4" id="KW-1185">Reference proteome</keyword>
<name>A0A2S9H3R7_9BURK</name>
<protein>
    <submittedName>
        <fullName evidence="3">CAAX protease self-immunity</fullName>
    </submittedName>
</protein>
<gene>
    <name evidence="3" type="ORF">S2091_0576</name>
</gene>
<comment type="caution">
    <text evidence="3">The sequence shown here is derived from an EMBL/GenBank/DDBJ whole genome shotgun (WGS) entry which is preliminary data.</text>
</comment>
<feature type="transmembrane region" description="Helical" evidence="1">
    <location>
        <begin position="154"/>
        <end position="173"/>
    </location>
</feature>
<dbReference type="Proteomes" id="UP000237839">
    <property type="component" value="Unassembled WGS sequence"/>
</dbReference>
<dbReference type="GO" id="GO:0080120">
    <property type="term" value="P:CAAX-box protein maturation"/>
    <property type="evidence" value="ECO:0007669"/>
    <property type="project" value="UniProtKB-ARBA"/>
</dbReference>
<organism evidence="3 4">
    <name type="scientific">Solimicrobium silvestre</name>
    <dbReference type="NCBI Taxonomy" id="2099400"/>
    <lineage>
        <taxon>Bacteria</taxon>
        <taxon>Pseudomonadati</taxon>
        <taxon>Pseudomonadota</taxon>
        <taxon>Betaproteobacteria</taxon>
        <taxon>Burkholderiales</taxon>
        <taxon>Oxalobacteraceae</taxon>
        <taxon>Solimicrobium</taxon>
    </lineage>
</organism>
<sequence>MNAATNIFNMKMDALMPERPFLSAIFFGLWLSLVTLSVSLIFAAIAEYFPGLSIDSSYTSGLEKLNYIDLFVICVLVGPLLETLVLQLFLIEVVRKFTASKYSAIVLSAAAFGLGHYYHGGLSKSIPTFMTGLIFAYGYSQVRTKGIFTSYTVTGVAHVMHNFIALFVLAPIFDH</sequence>
<evidence type="ECO:0000256" key="1">
    <source>
        <dbReference type="SAM" id="Phobius"/>
    </source>
</evidence>
<dbReference type="InterPro" id="IPR003675">
    <property type="entry name" value="Rce1/LyrA-like_dom"/>
</dbReference>
<feature type="transmembrane region" description="Helical" evidence="1">
    <location>
        <begin position="67"/>
        <end position="90"/>
    </location>
</feature>
<feature type="domain" description="CAAX prenyl protease 2/Lysostaphin resistance protein A-like" evidence="2">
    <location>
        <begin position="70"/>
        <end position="163"/>
    </location>
</feature>
<dbReference type="Pfam" id="PF02517">
    <property type="entry name" value="Rce1-like"/>
    <property type="match status" value="1"/>
</dbReference>
<dbReference type="GO" id="GO:0004175">
    <property type="term" value="F:endopeptidase activity"/>
    <property type="evidence" value="ECO:0007669"/>
    <property type="project" value="UniProtKB-ARBA"/>
</dbReference>
<dbReference type="AlphaFoldDB" id="A0A2S9H3R7"/>
<evidence type="ECO:0000313" key="4">
    <source>
        <dbReference type="Proteomes" id="UP000237839"/>
    </source>
</evidence>
<keyword evidence="1" id="KW-0812">Transmembrane</keyword>
<evidence type="ECO:0000259" key="2">
    <source>
        <dbReference type="Pfam" id="PF02517"/>
    </source>
</evidence>
<feature type="transmembrane region" description="Helical" evidence="1">
    <location>
        <begin position="102"/>
        <end position="119"/>
    </location>
</feature>
<proteinExistence type="predicted"/>
<accession>A0A2S9H3R7</accession>
<dbReference type="GO" id="GO:0006508">
    <property type="term" value="P:proteolysis"/>
    <property type="evidence" value="ECO:0007669"/>
    <property type="project" value="UniProtKB-KW"/>
</dbReference>
<evidence type="ECO:0000313" key="3">
    <source>
        <dbReference type="EMBL" id="PRC94573.1"/>
    </source>
</evidence>
<keyword evidence="1" id="KW-1133">Transmembrane helix</keyword>
<dbReference type="RefSeq" id="WP_165794893.1">
    <property type="nucleotide sequence ID" value="NZ_PUGF01000002.1"/>
</dbReference>
<keyword evidence="1" id="KW-0472">Membrane</keyword>
<dbReference type="EMBL" id="PUGF01000002">
    <property type="protein sequence ID" value="PRC94573.1"/>
    <property type="molecule type" value="Genomic_DNA"/>
</dbReference>
<reference evidence="3 4" key="1">
    <citation type="submission" date="2018-02" db="EMBL/GenBank/DDBJ databases">
        <title>Solimicrobium silvestre gen. nov., sp. nov., isolated from alpine forest soil.</title>
        <authorList>
            <person name="Margesin R."/>
            <person name="Albuquerque L."/>
            <person name="Zhang D.-C."/>
            <person name="Froufe H.J.C."/>
            <person name="Severino R."/>
            <person name="Roxo I."/>
            <person name="Egas C."/>
            <person name="Da Costa M.S."/>
        </authorList>
    </citation>
    <scope>NUCLEOTIDE SEQUENCE [LARGE SCALE GENOMIC DNA]</scope>
    <source>
        <strain evidence="3 4">S20-91</strain>
    </source>
</reference>
<keyword evidence="3" id="KW-0645">Protease</keyword>